<name>A0A6L2R775_9BACT</name>
<comment type="caution">
    <text evidence="1">The sequence shown here is derived from an EMBL/GenBank/DDBJ whole genome shotgun (WGS) entry which is preliminary data.</text>
</comment>
<sequence length="102" mass="11362">MERDDYPQKLERAFVTLIVSRAEQRGYGKGEFAAKLWPWMPPKIAATRWSAIRAKSAHTGKPQNVTMADAQRMADALGEELSYLLAVAKENAKGAINDTAKR</sequence>
<accession>A0A6L2R775</accession>
<organism evidence="1 2">
    <name type="scientific">Candidatus Desulfovibrio kirbyi</name>
    <dbReference type="NCBI Taxonomy" id="2696086"/>
    <lineage>
        <taxon>Bacteria</taxon>
        <taxon>Pseudomonadati</taxon>
        <taxon>Thermodesulfobacteriota</taxon>
        <taxon>Desulfovibrionia</taxon>
        <taxon>Desulfovibrionales</taxon>
        <taxon>Desulfovibrionaceae</taxon>
        <taxon>Desulfovibrio</taxon>
    </lineage>
</organism>
<reference evidence="1 2" key="1">
    <citation type="journal article" date="2020" name="ISME J.">
        <title>Parallel Reductive Genome Evolution in Desulfovibrio Ectosymbionts Independently Acquired by Trichonympha Protists in the Termite Gut.</title>
        <authorList>
            <person name="Takeuchi M."/>
            <person name="Kuwahara H."/>
            <person name="Murakami T."/>
            <person name="Takahashi K."/>
            <person name="Kajitani R."/>
            <person name="Toyoda A."/>
            <person name="Itoh T."/>
            <person name="Ohkuma M."/>
            <person name="Hongoh Y."/>
        </authorList>
    </citation>
    <scope>NUCLEOTIDE SEQUENCE [LARGE SCALE GENOMIC DNA]</scope>
    <source>
        <strain evidence="1">ZnDsv-02</strain>
    </source>
</reference>
<evidence type="ECO:0000313" key="2">
    <source>
        <dbReference type="Proteomes" id="UP000505077"/>
    </source>
</evidence>
<evidence type="ECO:0000313" key="1">
    <source>
        <dbReference type="EMBL" id="GFH63354.1"/>
    </source>
</evidence>
<dbReference type="AlphaFoldDB" id="A0A6L2R775"/>
<protein>
    <submittedName>
        <fullName evidence="1">Uncharacterized protein</fullName>
    </submittedName>
</protein>
<dbReference type="Proteomes" id="UP000505077">
    <property type="component" value="Unassembled WGS sequence"/>
</dbReference>
<proteinExistence type="predicted"/>
<gene>
    <name evidence="1" type="ORF">ZNDK_1125</name>
</gene>
<dbReference type="EMBL" id="BLLL01000013">
    <property type="protein sequence ID" value="GFH63354.1"/>
    <property type="molecule type" value="Genomic_DNA"/>
</dbReference>